<feature type="region of interest" description="Disordered" evidence="1">
    <location>
        <begin position="84"/>
        <end position="108"/>
    </location>
</feature>
<name>A0ABN1R9T2_9ACTN</name>
<evidence type="ECO:0008006" key="5">
    <source>
        <dbReference type="Google" id="ProtNLM"/>
    </source>
</evidence>
<evidence type="ECO:0000256" key="1">
    <source>
        <dbReference type="SAM" id="MobiDB-lite"/>
    </source>
</evidence>
<evidence type="ECO:0000313" key="4">
    <source>
        <dbReference type="Proteomes" id="UP001500542"/>
    </source>
</evidence>
<feature type="signal peptide" evidence="2">
    <location>
        <begin position="1"/>
        <end position="27"/>
    </location>
</feature>
<accession>A0ABN1R9T2</accession>
<feature type="compositionally biased region" description="Polar residues" evidence="1">
    <location>
        <begin position="84"/>
        <end position="94"/>
    </location>
</feature>
<sequence>MRRPLTLLSLPALVLATMVVPTGQASATTTGWPENCSYSRTGATTASASCWAGSGFYRVVLICRSIGQPPKWFYGNWQTPSPLHNSKGSCQGGRTVSPDDVGIEEKAD</sequence>
<feature type="chain" id="PRO_5045903821" description="Secreted protein" evidence="2">
    <location>
        <begin position="28"/>
        <end position="108"/>
    </location>
</feature>
<protein>
    <recommendedName>
        <fullName evidence="5">Secreted protein</fullName>
    </recommendedName>
</protein>
<gene>
    <name evidence="3" type="ORF">GCM10009554_59150</name>
</gene>
<dbReference type="Proteomes" id="UP001500542">
    <property type="component" value="Unassembled WGS sequence"/>
</dbReference>
<dbReference type="EMBL" id="BAAAHK010000016">
    <property type="protein sequence ID" value="GAA0953997.1"/>
    <property type="molecule type" value="Genomic_DNA"/>
</dbReference>
<proteinExistence type="predicted"/>
<evidence type="ECO:0000313" key="3">
    <source>
        <dbReference type="EMBL" id="GAA0953997.1"/>
    </source>
</evidence>
<organism evidence="3 4">
    <name type="scientific">Kribbella koreensis</name>
    <dbReference type="NCBI Taxonomy" id="57909"/>
    <lineage>
        <taxon>Bacteria</taxon>
        <taxon>Bacillati</taxon>
        <taxon>Actinomycetota</taxon>
        <taxon>Actinomycetes</taxon>
        <taxon>Propionibacteriales</taxon>
        <taxon>Kribbellaceae</taxon>
        <taxon>Kribbella</taxon>
    </lineage>
</organism>
<reference evidence="3 4" key="1">
    <citation type="journal article" date="2019" name="Int. J. Syst. Evol. Microbiol.">
        <title>The Global Catalogue of Microorganisms (GCM) 10K type strain sequencing project: providing services to taxonomists for standard genome sequencing and annotation.</title>
        <authorList>
            <consortium name="The Broad Institute Genomics Platform"/>
            <consortium name="The Broad Institute Genome Sequencing Center for Infectious Disease"/>
            <person name="Wu L."/>
            <person name="Ma J."/>
        </authorList>
    </citation>
    <scope>NUCLEOTIDE SEQUENCE [LARGE SCALE GENOMIC DNA]</scope>
    <source>
        <strain evidence="3 4">JCM 10977</strain>
    </source>
</reference>
<comment type="caution">
    <text evidence="3">The sequence shown here is derived from an EMBL/GenBank/DDBJ whole genome shotgun (WGS) entry which is preliminary data.</text>
</comment>
<keyword evidence="2" id="KW-0732">Signal</keyword>
<keyword evidence="4" id="KW-1185">Reference proteome</keyword>
<evidence type="ECO:0000256" key="2">
    <source>
        <dbReference type="SAM" id="SignalP"/>
    </source>
</evidence>